<reference evidence="2" key="1">
    <citation type="submission" date="2017-01" db="EMBL/GenBank/DDBJ databases">
        <authorList>
            <person name="Brunel B."/>
        </authorList>
    </citation>
    <scope>NUCLEOTIDE SEQUENCE [LARGE SCALE GENOMIC DNA]</scope>
</reference>
<evidence type="ECO:0000313" key="2">
    <source>
        <dbReference type="Proteomes" id="UP000188388"/>
    </source>
</evidence>
<dbReference type="Proteomes" id="UP000188388">
    <property type="component" value="Unassembled WGS sequence"/>
</dbReference>
<name>A0A1R3VJJ5_9HYPH</name>
<dbReference type="AlphaFoldDB" id="A0A1R3VJJ5"/>
<evidence type="ECO:0000313" key="1">
    <source>
        <dbReference type="EMBL" id="SIT59046.1"/>
    </source>
</evidence>
<accession>A0A1R3VJJ5</accession>
<sequence length="75" mass="7938">MMPCGKVEGGFDRFAGLAHPSYKSDGVAGLAEVLLSVKCKLNADLICASFHSIAFSPATCVPPCNHRRKARANFG</sequence>
<keyword evidence="2" id="KW-1185">Reference proteome</keyword>
<proteinExistence type="predicted"/>
<organism evidence="1 2">
    <name type="scientific">Mesorhizobium prunaredense</name>
    <dbReference type="NCBI Taxonomy" id="1631249"/>
    <lineage>
        <taxon>Bacteria</taxon>
        <taxon>Pseudomonadati</taxon>
        <taxon>Pseudomonadota</taxon>
        <taxon>Alphaproteobacteria</taxon>
        <taxon>Hyphomicrobiales</taxon>
        <taxon>Phyllobacteriaceae</taxon>
        <taxon>Mesorhizobium</taxon>
    </lineage>
</organism>
<protein>
    <submittedName>
        <fullName evidence="1">Uncharacterized protein</fullName>
    </submittedName>
</protein>
<dbReference type="EMBL" id="FTPD01000057">
    <property type="protein sequence ID" value="SIT59046.1"/>
    <property type="molecule type" value="Genomic_DNA"/>
</dbReference>
<gene>
    <name evidence="1" type="ORF">BQ8794_600003</name>
</gene>